<keyword evidence="1" id="KW-0732">Signal</keyword>
<dbReference type="RefSeq" id="WP_202988340.1">
    <property type="nucleotide sequence ID" value="NZ_CP013342.1"/>
</dbReference>
<evidence type="ECO:0000313" key="2">
    <source>
        <dbReference type="EMBL" id="AMU93077.1"/>
    </source>
</evidence>
<dbReference type="AlphaFoldDB" id="A0A142VUV4"/>
<gene>
    <name evidence="2" type="ORF">AOA14_00435</name>
</gene>
<feature type="signal peptide" evidence="1">
    <location>
        <begin position="1"/>
        <end position="19"/>
    </location>
</feature>
<dbReference type="Gene3D" id="2.60.120.260">
    <property type="entry name" value="Galactose-binding domain-like"/>
    <property type="match status" value="1"/>
</dbReference>
<reference evidence="2 3" key="2">
    <citation type="journal article" date="2016" name="Genome Announc.">
        <title>Complete Genome Sequence of Sphingopyxis terrae Strain 203-1 (NBRC 111660), a Polyethylene Glycol Degrader.</title>
        <authorList>
            <person name="Ohtsubo Y."/>
            <person name="Nonoyama S."/>
            <person name="Nagata Y."/>
            <person name="Numata M."/>
            <person name="Tsuchikane K."/>
            <person name="Hosoyama A."/>
            <person name="Yamazoe A."/>
            <person name="Tsuda M."/>
            <person name="Fujita N."/>
            <person name="Kawai F."/>
        </authorList>
    </citation>
    <scope>NUCLEOTIDE SEQUENCE [LARGE SCALE GENOMIC DNA]</scope>
    <source>
        <strain evidence="2 3">203-1</strain>
    </source>
</reference>
<dbReference type="STRING" id="1219058.AOA14_00435"/>
<dbReference type="Proteomes" id="UP000076234">
    <property type="component" value="Chromosome"/>
</dbReference>
<dbReference type="KEGG" id="ster:AOA14_00435"/>
<organism evidence="2 3">
    <name type="scientific">Sphingopyxis terrae subsp. terrae NBRC 15098</name>
    <dbReference type="NCBI Taxonomy" id="1219058"/>
    <lineage>
        <taxon>Bacteria</taxon>
        <taxon>Pseudomonadati</taxon>
        <taxon>Pseudomonadota</taxon>
        <taxon>Alphaproteobacteria</taxon>
        <taxon>Sphingomonadales</taxon>
        <taxon>Sphingomonadaceae</taxon>
        <taxon>Sphingopyxis</taxon>
    </lineage>
</organism>
<sequence>MRYLGAMIFALALAAPVAAQTGPASDLFAFSQGARLVQVPDDAEFTAMDSSPLNLIDGSATTDWTGEAGRPAVFVLELAERTELSRIAFDTAFLNRDEKSPRAIRVELSDTSARSGFVPILAADLKMKKDGQSFGFDPEHRPVGRWVRLTIASNYGDDYAGFTGFHGYGRPLTATATLPDVTGRYEGWSGWGTLNLTQSGNTVTGCYEYQAGRVTGHIDGRVLTLDMVETGPDGALRRMRGYFGLTPDGGKLIGFARGLTESDRLGYATYMSADRRANRPGACR</sequence>
<dbReference type="SUPFAM" id="SSF49785">
    <property type="entry name" value="Galactose-binding domain-like"/>
    <property type="match status" value="1"/>
</dbReference>
<evidence type="ECO:0000313" key="3">
    <source>
        <dbReference type="Proteomes" id="UP000076234"/>
    </source>
</evidence>
<proteinExistence type="predicted"/>
<evidence type="ECO:0000256" key="1">
    <source>
        <dbReference type="SAM" id="SignalP"/>
    </source>
</evidence>
<accession>A0A142VUV4</accession>
<reference evidence="3" key="1">
    <citation type="submission" date="2015-11" db="EMBL/GenBank/DDBJ databases">
        <title>Complete genome sequence of a polyethylene glycol-degrading strain Sphingopyxis terrae strain 203-1 (NBRC 15098).</title>
        <authorList>
            <person name="Yoshiyuki O."/>
            <person name="Shouta N."/>
            <person name="Nagata Y."/>
            <person name="Numata M."/>
            <person name="Tsuchikane K."/>
            <person name="Hosoyama A."/>
            <person name="Yamazoe A."/>
            <person name="Tsuda M."/>
            <person name="Fujita N."/>
            <person name="Kawai F."/>
        </authorList>
    </citation>
    <scope>NUCLEOTIDE SEQUENCE [LARGE SCALE GENOMIC DNA]</scope>
    <source>
        <strain evidence="3">203-1</strain>
    </source>
</reference>
<feature type="chain" id="PRO_5007502363" description="F5/8 type C domain-containing protein" evidence="1">
    <location>
        <begin position="20"/>
        <end position="284"/>
    </location>
</feature>
<dbReference type="InterPro" id="IPR008979">
    <property type="entry name" value="Galactose-bd-like_sf"/>
</dbReference>
<protein>
    <recommendedName>
        <fullName evidence="4">F5/8 type C domain-containing protein</fullName>
    </recommendedName>
</protein>
<name>A0A142VUV4_9SPHN</name>
<evidence type="ECO:0008006" key="4">
    <source>
        <dbReference type="Google" id="ProtNLM"/>
    </source>
</evidence>
<dbReference type="EMBL" id="CP013342">
    <property type="protein sequence ID" value="AMU93077.1"/>
    <property type="molecule type" value="Genomic_DNA"/>
</dbReference>